<protein>
    <submittedName>
        <fullName evidence="1">Uncharacterized protein</fullName>
    </submittedName>
</protein>
<dbReference type="Proteomes" id="UP000324996">
    <property type="component" value="Unassembled WGS sequence"/>
</dbReference>
<sequence length="59" mass="6915">MGERSNFQLMPLAERALEMILDWQIDEIAQSLAAINSRLADILHRHGFETTPHQWRSRI</sequence>
<comment type="caution">
    <text evidence="1">The sequence shown here is derived from an EMBL/GenBank/DDBJ whole genome shotgun (WGS) entry which is preliminary data.</text>
</comment>
<evidence type="ECO:0000313" key="1">
    <source>
        <dbReference type="EMBL" id="GER05236.1"/>
    </source>
</evidence>
<proteinExistence type="predicted"/>
<reference evidence="1 2" key="1">
    <citation type="submission" date="2019-09" db="EMBL/GenBank/DDBJ databases">
        <title>NBRP : Genome information of microbial organism related human and environment.</title>
        <authorList>
            <person name="Hattori M."/>
            <person name="Oshima K."/>
            <person name="Inaba H."/>
            <person name="Suda W."/>
            <person name="Sakamoto M."/>
            <person name="Iino T."/>
            <person name="Kitahara M."/>
            <person name="Oshida Y."/>
            <person name="Iida T."/>
            <person name="Kudo T."/>
            <person name="Itoh T."/>
            <person name="Ohkuma M."/>
        </authorList>
    </citation>
    <scope>NUCLEOTIDE SEQUENCE [LARGE SCALE GENOMIC DNA]</scope>
    <source>
        <strain evidence="1 2">Q-1</strain>
    </source>
</reference>
<dbReference type="RefSeq" id="WP_150007351.1">
    <property type="nucleotide sequence ID" value="NZ_BKCN01000020.1"/>
</dbReference>
<keyword evidence="2" id="KW-1185">Reference proteome</keyword>
<accession>A0A5A7NE72</accession>
<gene>
    <name evidence="1" type="ORF">JCM17846_29180</name>
</gene>
<organism evidence="1 2">
    <name type="scientific">Iodidimonas nitroreducens</name>
    <dbReference type="NCBI Taxonomy" id="1236968"/>
    <lineage>
        <taxon>Bacteria</taxon>
        <taxon>Pseudomonadati</taxon>
        <taxon>Pseudomonadota</taxon>
        <taxon>Alphaproteobacteria</taxon>
        <taxon>Iodidimonadales</taxon>
        <taxon>Iodidimonadaceae</taxon>
        <taxon>Iodidimonas</taxon>
    </lineage>
</organism>
<name>A0A5A7NE72_9PROT</name>
<dbReference type="EMBL" id="BKCN01000020">
    <property type="protein sequence ID" value="GER05236.1"/>
    <property type="molecule type" value="Genomic_DNA"/>
</dbReference>
<dbReference type="AlphaFoldDB" id="A0A5A7NE72"/>
<evidence type="ECO:0000313" key="2">
    <source>
        <dbReference type="Proteomes" id="UP000324996"/>
    </source>
</evidence>